<sequence length="234" mass="25087">MRIGIIVSLVSLAVPGVYSWGASGHHAVGYVAMQFLAPNALSFVQSSLGSTYSQSLGPAATWADEIKSNSAYAWSSELHYVDALDNPPSSCSVSQSRDCANGKCILTAIANYTTRVVDVGLSATQRQEALKFLAHFIGDIGQPLHVENLEAGGNGISVKCSGSNTNLHSLWDSGMVNKLLAANYSNSVTTWANNLATRIKFPDGSIRLFSGFMDFVFFNYRNGHVFKTPGNHTS</sequence>
<dbReference type="OrthoDB" id="441446at2759"/>
<evidence type="ECO:0000256" key="7">
    <source>
        <dbReference type="ARBA" id="ARBA00023180"/>
    </source>
</evidence>
<keyword evidence="8" id="KW-0732">Signal</keyword>
<evidence type="ECO:0000256" key="4">
    <source>
        <dbReference type="ARBA" id="ARBA00022759"/>
    </source>
</evidence>
<dbReference type="GO" id="GO:0006308">
    <property type="term" value="P:DNA catabolic process"/>
    <property type="evidence" value="ECO:0007669"/>
    <property type="project" value="InterPro"/>
</dbReference>
<dbReference type="Gene3D" id="1.10.575.10">
    <property type="entry name" value="P1 Nuclease"/>
    <property type="match status" value="1"/>
</dbReference>
<dbReference type="AlphaFoldDB" id="A0A8H5M1M7"/>
<dbReference type="InterPro" id="IPR008947">
    <property type="entry name" value="PLipase_C/P1_nuclease_dom_sf"/>
</dbReference>
<keyword evidence="7" id="KW-0325">Glycoprotein</keyword>
<evidence type="ECO:0000256" key="2">
    <source>
        <dbReference type="ARBA" id="ARBA00022722"/>
    </source>
</evidence>
<dbReference type="PANTHER" id="PTHR33146:SF26">
    <property type="entry name" value="ENDONUCLEASE 4"/>
    <property type="match status" value="1"/>
</dbReference>
<dbReference type="GO" id="GO:0016788">
    <property type="term" value="F:hydrolase activity, acting on ester bonds"/>
    <property type="evidence" value="ECO:0007669"/>
    <property type="project" value="InterPro"/>
</dbReference>
<keyword evidence="4" id="KW-0255">Endonuclease</keyword>
<dbReference type="Proteomes" id="UP000565441">
    <property type="component" value="Unassembled WGS sequence"/>
</dbReference>
<gene>
    <name evidence="9" type="ORF">D9615_006387</name>
</gene>
<comment type="similarity">
    <text evidence="1">Belongs to the nuclease type I family.</text>
</comment>
<dbReference type="GO" id="GO:0003676">
    <property type="term" value="F:nucleic acid binding"/>
    <property type="evidence" value="ECO:0007669"/>
    <property type="project" value="InterPro"/>
</dbReference>
<evidence type="ECO:0000256" key="3">
    <source>
        <dbReference type="ARBA" id="ARBA00022723"/>
    </source>
</evidence>
<accession>A0A8H5M1M7</accession>
<comment type="caution">
    <text evidence="9">The sequence shown here is derived from an EMBL/GenBank/DDBJ whole genome shotgun (WGS) entry which is preliminary data.</text>
</comment>
<dbReference type="InterPro" id="IPR003154">
    <property type="entry name" value="S1/P1nuclease"/>
</dbReference>
<dbReference type="GO" id="GO:0046872">
    <property type="term" value="F:metal ion binding"/>
    <property type="evidence" value="ECO:0007669"/>
    <property type="project" value="UniProtKB-KW"/>
</dbReference>
<organism evidence="9 10">
    <name type="scientific">Tricholomella constricta</name>
    <dbReference type="NCBI Taxonomy" id="117010"/>
    <lineage>
        <taxon>Eukaryota</taxon>
        <taxon>Fungi</taxon>
        <taxon>Dikarya</taxon>
        <taxon>Basidiomycota</taxon>
        <taxon>Agaricomycotina</taxon>
        <taxon>Agaricomycetes</taxon>
        <taxon>Agaricomycetidae</taxon>
        <taxon>Agaricales</taxon>
        <taxon>Tricholomatineae</taxon>
        <taxon>Lyophyllaceae</taxon>
        <taxon>Tricholomella</taxon>
    </lineage>
</organism>
<name>A0A8H5M1M7_9AGAR</name>
<evidence type="ECO:0000256" key="1">
    <source>
        <dbReference type="ARBA" id="ARBA00009547"/>
    </source>
</evidence>
<proteinExistence type="inferred from homology"/>
<keyword evidence="5" id="KW-0378">Hydrolase</keyword>
<dbReference type="PANTHER" id="PTHR33146">
    <property type="entry name" value="ENDONUCLEASE 4"/>
    <property type="match status" value="1"/>
</dbReference>
<dbReference type="GO" id="GO:0004519">
    <property type="term" value="F:endonuclease activity"/>
    <property type="evidence" value="ECO:0007669"/>
    <property type="project" value="UniProtKB-KW"/>
</dbReference>
<dbReference type="CDD" id="cd11010">
    <property type="entry name" value="S1-P1_nuclease"/>
    <property type="match status" value="1"/>
</dbReference>
<reference evidence="9 10" key="1">
    <citation type="journal article" date="2020" name="ISME J.">
        <title>Uncovering the hidden diversity of litter-decomposition mechanisms in mushroom-forming fungi.</title>
        <authorList>
            <person name="Floudas D."/>
            <person name="Bentzer J."/>
            <person name="Ahren D."/>
            <person name="Johansson T."/>
            <person name="Persson P."/>
            <person name="Tunlid A."/>
        </authorList>
    </citation>
    <scope>NUCLEOTIDE SEQUENCE [LARGE SCALE GENOMIC DNA]</scope>
    <source>
        <strain evidence="9 10">CBS 661.87</strain>
    </source>
</reference>
<evidence type="ECO:0000256" key="5">
    <source>
        <dbReference type="ARBA" id="ARBA00022801"/>
    </source>
</evidence>
<keyword evidence="3" id="KW-0479">Metal-binding</keyword>
<keyword evidence="2" id="KW-0540">Nuclease</keyword>
<keyword evidence="6" id="KW-1015">Disulfide bond</keyword>
<keyword evidence="10" id="KW-1185">Reference proteome</keyword>
<evidence type="ECO:0000256" key="6">
    <source>
        <dbReference type="ARBA" id="ARBA00023157"/>
    </source>
</evidence>
<feature type="signal peptide" evidence="8">
    <location>
        <begin position="1"/>
        <end position="19"/>
    </location>
</feature>
<dbReference type="EMBL" id="JAACJP010000024">
    <property type="protein sequence ID" value="KAF5377304.1"/>
    <property type="molecule type" value="Genomic_DNA"/>
</dbReference>
<dbReference type="Pfam" id="PF02265">
    <property type="entry name" value="S1-P1_nuclease"/>
    <property type="match status" value="1"/>
</dbReference>
<evidence type="ECO:0000313" key="10">
    <source>
        <dbReference type="Proteomes" id="UP000565441"/>
    </source>
</evidence>
<dbReference type="SUPFAM" id="SSF48537">
    <property type="entry name" value="Phospholipase C/P1 nuclease"/>
    <property type="match status" value="1"/>
</dbReference>
<protein>
    <submittedName>
        <fullName evidence="9">Uncharacterized protein</fullName>
    </submittedName>
</protein>
<evidence type="ECO:0000313" key="9">
    <source>
        <dbReference type="EMBL" id="KAF5377304.1"/>
    </source>
</evidence>
<feature type="chain" id="PRO_5034223713" evidence="8">
    <location>
        <begin position="20"/>
        <end position="234"/>
    </location>
</feature>
<evidence type="ECO:0000256" key="8">
    <source>
        <dbReference type="SAM" id="SignalP"/>
    </source>
</evidence>